<name>A0A4Z0YFB6_9FIRM</name>
<comment type="function">
    <text evidence="2">Functions as a ribosomal silencing factor. Interacts with ribosomal protein uL14 (rplN), blocking formation of intersubunit bridge B8. Prevents association of the 30S and 50S ribosomal subunits and the formation of functional ribosomes, thus repressing translation.</text>
</comment>
<dbReference type="GO" id="GO:0090071">
    <property type="term" value="P:negative regulation of ribosome biogenesis"/>
    <property type="evidence" value="ECO:0007669"/>
    <property type="project" value="UniProtKB-UniRule"/>
</dbReference>
<dbReference type="Pfam" id="PF02410">
    <property type="entry name" value="RsfS"/>
    <property type="match status" value="1"/>
</dbReference>
<comment type="subcellular location">
    <subcellularLocation>
        <location evidence="2">Cytoplasm</location>
    </subcellularLocation>
</comment>
<evidence type="ECO:0000256" key="1">
    <source>
        <dbReference type="ARBA" id="ARBA00010574"/>
    </source>
</evidence>
<comment type="caution">
    <text evidence="3">The sequence shown here is derived from an EMBL/GenBank/DDBJ whole genome shotgun (WGS) entry which is preliminary data.</text>
</comment>
<dbReference type="SUPFAM" id="SSF81301">
    <property type="entry name" value="Nucleotidyltransferase"/>
    <property type="match status" value="1"/>
</dbReference>
<dbReference type="GO" id="GO:0043023">
    <property type="term" value="F:ribosomal large subunit binding"/>
    <property type="evidence" value="ECO:0007669"/>
    <property type="project" value="TreeGrafter"/>
</dbReference>
<keyword evidence="4" id="KW-1185">Reference proteome</keyword>
<dbReference type="InterPro" id="IPR043519">
    <property type="entry name" value="NT_sf"/>
</dbReference>
<keyword evidence="2" id="KW-0810">Translation regulation</keyword>
<dbReference type="Proteomes" id="UP000297714">
    <property type="component" value="Unassembled WGS sequence"/>
</dbReference>
<gene>
    <name evidence="2 3" type="primary">rsfS</name>
    <name evidence="3" type="ORF">CAGA_04250</name>
</gene>
<keyword evidence="2" id="KW-0678">Repressor</keyword>
<reference evidence="3 4" key="1">
    <citation type="submission" date="2019-04" db="EMBL/GenBank/DDBJ databases">
        <authorList>
            <person name="Poehlein A."/>
            <person name="Bengelsdorf F.R."/>
            <person name="Duerre P."/>
            <person name="Daniel R."/>
        </authorList>
    </citation>
    <scope>NUCLEOTIDE SEQUENCE [LARGE SCALE GENOMIC DNA]</scope>
    <source>
        <strain evidence="3 4">BS-1</strain>
    </source>
</reference>
<dbReference type="GO" id="GO:0042256">
    <property type="term" value="P:cytosolic ribosome assembly"/>
    <property type="evidence" value="ECO:0007669"/>
    <property type="project" value="UniProtKB-UniRule"/>
</dbReference>
<dbReference type="AlphaFoldDB" id="A0A4Z0YFB6"/>
<proteinExistence type="inferred from homology"/>
<keyword evidence="2" id="KW-0963">Cytoplasm</keyword>
<accession>A0A4Z0YFB6</accession>
<dbReference type="PANTHER" id="PTHR21043:SF0">
    <property type="entry name" value="MITOCHONDRIAL ASSEMBLY OF RIBOSOMAL LARGE SUBUNIT PROTEIN 1"/>
    <property type="match status" value="1"/>
</dbReference>
<dbReference type="Gene3D" id="3.30.460.10">
    <property type="entry name" value="Beta Polymerase, domain 2"/>
    <property type="match status" value="1"/>
</dbReference>
<evidence type="ECO:0000313" key="4">
    <source>
        <dbReference type="Proteomes" id="UP000297714"/>
    </source>
</evidence>
<organism evidence="3 4">
    <name type="scientific">Caproiciproducens galactitolivorans</name>
    <dbReference type="NCBI Taxonomy" id="642589"/>
    <lineage>
        <taxon>Bacteria</taxon>
        <taxon>Bacillati</taxon>
        <taxon>Bacillota</taxon>
        <taxon>Clostridia</taxon>
        <taxon>Eubacteriales</taxon>
        <taxon>Acutalibacteraceae</taxon>
        <taxon>Caproiciproducens</taxon>
    </lineage>
</organism>
<dbReference type="PANTHER" id="PTHR21043">
    <property type="entry name" value="IOJAP SUPERFAMILY ORTHOLOG"/>
    <property type="match status" value="1"/>
</dbReference>
<comment type="subunit">
    <text evidence="2">Interacts with ribosomal protein uL14 (rplN).</text>
</comment>
<comment type="similarity">
    <text evidence="1 2">Belongs to the Iojap/RsfS family.</text>
</comment>
<dbReference type="NCBIfam" id="TIGR00090">
    <property type="entry name" value="rsfS_iojap_ybeB"/>
    <property type="match status" value="1"/>
</dbReference>
<sequence>MSMTPLELAKKAAKILDDKKAIDLKIISIKDISVLADYFVLATGTSSTHVKSLADEIEFQLKQLGKSPDHVEGYRSNSWVLLDYGSVIIHVFTSDAREFYNLDRLWQDGEIVDISDIQK</sequence>
<dbReference type="GO" id="GO:0005737">
    <property type="term" value="C:cytoplasm"/>
    <property type="evidence" value="ECO:0007669"/>
    <property type="project" value="UniProtKB-SubCell"/>
</dbReference>
<dbReference type="EMBL" id="SRMQ01000001">
    <property type="protein sequence ID" value="TGJ78015.1"/>
    <property type="molecule type" value="Genomic_DNA"/>
</dbReference>
<dbReference type="InterPro" id="IPR004394">
    <property type="entry name" value="Iojap/RsfS/C7orf30"/>
</dbReference>
<evidence type="ECO:0000313" key="3">
    <source>
        <dbReference type="EMBL" id="TGJ78015.1"/>
    </source>
</evidence>
<protein>
    <recommendedName>
        <fullName evidence="2">Ribosomal silencing factor RsfS</fullName>
    </recommendedName>
</protein>
<evidence type="ECO:0000256" key="2">
    <source>
        <dbReference type="HAMAP-Rule" id="MF_01477"/>
    </source>
</evidence>
<dbReference type="HAMAP" id="MF_01477">
    <property type="entry name" value="Iojap_RsfS"/>
    <property type="match status" value="1"/>
</dbReference>
<dbReference type="GO" id="GO:0017148">
    <property type="term" value="P:negative regulation of translation"/>
    <property type="evidence" value="ECO:0007669"/>
    <property type="project" value="UniProtKB-UniRule"/>
</dbReference>